<feature type="domain" description="RNA polymerase sigma-70 region 2" evidence="7">
    <location>
        <begin position="157"/>
        <end position="223"/>
    </location>
</feature>
<evidence type="ECO:0000256" key="5">
    <source>
        <dbReference type="ARBA" id="ARBA00023163"/>
    </source>
</evidence>
<dbReference type="Pfam" id="PF04542">
    <property type="entry name" value="Sigma70_r2"/>
    <property type="match status" value="1"/>
</dbReference>
<evidence type="ECO:0000313" key="9">
    <source>
        <dbReference type="EMBL" id="KAK7248999.1"/>
    </source>
</evidence>
<gene>
    <name evidence="9" type="primary">rpoS</name>
    <name evidence="9" type="ORF">SO694_00043283</name>
</gene>
<dbReference type="InterPro" id="IPR007627">
    <property type="entry name" value="RNA_pol_sigma70_r2"/>
</dbReference>
<evidence type="ECO:0000259" key="7">
    <source>
        <dbReference type="Pfam" id="PF04542"/>
    </source>
</evidence>
<dbReference type="PANTHER" id="PTHR30603">
    <property type="entry name" value="RNA POLYMERASE SIGMA FACTOR RPO"/>
    <property type="match status" value="1"/>
</dbReference>
<evidence type="ECO:0000313" key="10">
    <source>
        <dbReference type="Proteomes" id="UP001363151"/>
    </source>
</evidence>
<evidence type="ECO:0000256" key="1">
    <source>
        <dbReference type="ARBA" id="ARBA00007788"/>
    </source>
</evidence>
<keyword evidence="4" id="KW-0238">DNA-binding</keyword>
<keyword evidence="10" id="KW-1185">Reference proteome</keyword>
<dbReference type="InterPro" id="IPR050239">
    <property type="entry name" value="Sigma-70_RNA_pol_init_factors"/>
</dbReference>
<dbReference type="SUPFAM" id="SSF88946">
    <property type="entry name" value="Sigma2 domain of RNA polymerase sigma factors"/>
    <property type="match status" value="1"/>
</dbReference>
<dbReference type="PANTHER" id="PTHR30603:SF47">
    <property type="entry name" value="RNA POLYMERASE SIGMA FACTOR SIGD, CHLOROPLASTIC"/>
    <property type="match status" value="1"/>
</dbReference>
<dbReference type="SUPFAM" id="SSF88659">
    <property type="entry name" value="Sigma3 and sigma4 domains of RNA polymerase sigma factors"/>
    <property type="match status" value="2"/>
</dbReference>
<comment type="caution">
    <text evidence="9">The sequence shown here is derived from an EMBL/GenBank/DDBJ whole genome shotgun (WGS) entry which is preliminary data.</text>
</comment>
<dbReference type="InterPro" id="IPR007630">
    <property type="entry name" value="RNA_pol_sigma70_r4"/>
</dbReference>
<dbReference type="Pfam" id="PF04539">
    <property type="entry name" value="Sigma70_r3"/>
    <property type="match status" value="1"/>
</dbReference>
<dbReference type="InterPro" id="IPR013324">
    <property type="entry name" value="RNA_pol_sigma_r3/r4-like"/>
</dbReference>
<organism evidence="9 10">
    <name type="scientific">Aureococcus anophagefferens</name>
    <name type="common">Harmful bloom alga</name>
    <dbReference type="NCBI Taxonomy" id="44056"/>
    <lineage>
        <taxon>Eukaryota</taxon>
        <taxon>Sar</taxon>
        <taxon>Stramenopiles</taxon>
        <taxon>Ochrophyta</taxon>
        <taxon>Pelagophyceae</taxon>
        <taxon>Pelagomonadales</taxon>
        <taxon>Pelagomonadaceae</taxon>
        <taxon>Aureococcus</taxon>
    </lineage>
</organism>
<name>A0ABR1G7T2_AURAN</name>
<evidence type="ECO:0000256" key="2">
    <source>
        <dbReference type="ARBA" id="ARBA00023015"/>
    </source>
</evidence>
<evidence type="ECO:0000259" key="6">
    <source>
        <dbReference type="Pfam" id="PF04539"/>
    </source>
</evidence>
<proteinExistence type="inferred from homology"/>
<evidence type="ECO:0000256" key="3">
    <source>
        <dbReference type="ARBA" id="ARBA00023082"/>
    </source>
</evidence>
<comment type="similarity">
    <text evidence="1">Belongs to the sigma-70 factor family.</text>
</comment>
<keyword evidence="3" id="KW-0731">Sigma factor</keyword>
<dbReference type="InterPro" id="IPR007624">
    <property type="entry name" value="RNA_pol_sigma70_r3"/>
</dbReference>
<keyword evidence="5" id="KW-0804">Transcription</keyword>
<dbReference type="Gene3D" id="1.20.120.1810">
    <property type="match status" value="1"/>
</dbReference>
<keyword evidence="2" id="KW-0805">Transcription regulation</keyword>
<reference evidence="9 10" key="1">
    <citation type="submission" date="2024-03" db="EMBL/GenBank/DDBJ databases">
        <title>Aureococcus anophagefferens CCMP1851 and Kratosvirus quantuckense: Draft genome of a second virus-susceptible host strain in the model system.</title>
        <authorList>
            <person name="Chase E."/>
            <person name="Truchon A.R."/>
            <person name="Schepens W."/>
            <person name="Wilhelm S.W."/>
        </authorList>
    </citation>
    <scope>NUCLEOTIDE SEQUENCE [LARGE SCALE GENOMIC DNA]</scope>
    <source>
        <strain evidence="9 10">CCMP1851</strain>
    </source>
</reference>
<accession>A0ABR1G7T2</accession>
<dbReference type="InterPro" id="IPR036388">
    <property type="entry name" value="WH-like_DNA-bd_sf"/>
</dbReference>
<dbReference type="Proteomes" id="UP001363151">
    <property type="component" value="Unassembled WGS sequence"/>
</dbReference>
<feature type="domain" description="RNA polymerase sigma-70 region 4" evidence="8">
    <location>
        <begin position="337"/>
        <end position="387"/>
    </location>
</feature>
<dbReference type="InterPro" id="IPR000943">
    <property type="entry name" value="RNA_pol_sigma70"/>
</dbReference>
<sequence length="399" mass="44170">MLGPSALPARRRPTLAILLGFAALTANSFRHVAPRAVHRRPASRRYAPRGEKSTRLRAYVNEIVAPDIKDLLSRPLLTKDEEVRFGTRVRTLVAIESARDAWADAYDRPPTDAELAPTVGCADPAALAATLAECREAREVMMLSNMRLVVAMARRMQRSLPQASRLAVDRDGGSYALDDLVAEGTLGLAKAVDRFEPDRGFRFSTYATWWVRQAIQRAIRRRAVVAVPVHVQQLAKKCENATQELRDEYGRPPTSAELAARVGASEKRLKLAGRAALATFSLDVPLSAARGGKGSHVADFAEAATLNEIVESDEPAPEEAATFHELRDAIDYAMHANLQPSERDVLRLRLGLDDGETRTRRQVGEICGQTEKKIRAIERAALTKLRHTRDCVQLREYVQ</sequence>
<feature type="domain" description="RNA polymerase sigma-70 region 3" evidence="6">
    <location>
        <begin position="236"/>
        <end position="288"/>
    </location>
</feature>
<dbReference type="Pfam" id="PF04545">
    <property type="entry name" value="Sigma70_r4"/>
    <property type="match status" value="1"/>
</dbReference>
<dbReference type="PRINTS" id="PR00046">
    <property type="entry name" value="SIGMA70FCT"/>
</dbReference>
<protein>
    <submittedName>
        <fullName evidence="9">RNA polymerase sigma factor RpoS</fullName>
    </submittedName>
</protein>
<dbReference type="Gene3D" id="1.10.10.10">
    <property type="entry name" value="Winged helix-like DNA-binding domain superfamily/Winged helix DNA-binding domain"/>
    <property type="match status" value="2"/>
</dbReference>
<dbReference type="InterPro" id="IPR014284">
    <property type="entry name" value="RNA_pol_sigma-70_dom"/>
</dbReference>
<dbReference type="NCBIfam" id="TIGR02937">
    <property type="entry name" value="sigma70-ECF"/>
    <property type="match status" value="1"/>
</dbReference>
<evidence type="ECO:0000256" key="4">
    <source>
        <dbReference type="ARBA" id="ARBA00023125"/>
    </source>
</evidence>
<evidence type="ECO:0000259" key="8">
    <source>
        <dbReference type="Pfam" id="PF04545"/>
    </source>
</evidence>
<dbReference type="EMBL" id="JBBJCI010000084">
    <property type="protein sequence ID" value="KAK7248999.1"/>
    <property type="molecule type" value="Genomic_DNA"/>
</dbReference>
<dbReference type="InterPro" id="IPR013325">
    <property type="entry name" value="RNA_pol_sigma_r2"/>
</dbReference>